<evidence type="ECO:0000313" key="3">
    <source>
        <dbReference type="EMBL" id="RIA80862.1"/>
    </source>
</evidence>
<name>A0A397S5T8_9GLOM</name>
<dbReference type="Gene3D" id="2.60.40.420">
    <property type="entry name" value="Cupredoxins - blue copper proteins"/>
    <property type="match status" value="1"/>
</dbReference>
<dbReference type="InterPro" id="IPR052953">
    <property type="entry name" value="Ser-rich/MCO-related"/>
</dbReference>
<feature type="signal peptide" evidence="2">
    <location>
        <begin position="1"/>
        <end position="24"/>
    </location>
</feature>
<evidence type="ECO:0008006" key="6">
    <source>
        <dbReference type="Google" id="ProtNLM"/>
    </source>
</evidence>
<dbReference type="CDD" id="cd00920">
    <property type="entry name" value="Cupredoxin"/>
    <property type="match status" value="1"/>
</dbReference>
<dbReference type="OrthoDB" id="2361895at2759"/>
<dbReference type="AlphaFoldDB" id="A0A397S5T8"/>
<keyword evidence="2" id="KW-0732">Signal</keyword>
<keyword evidence="1" id="KW-0472">Membrane</keyword>
<reference evidence="3 5" key="1">
    <citation type="submission" date="2018-06" db="EMBL/GenBank/DDBJ databases">
        <title>Comparative genomics reveals the genomic features of Rhizophagus irregularis, R. cerebriforme, R. diaphanum and Gigaspora rosea, and their symbiotic lifestyle signature.</title>
        <authorList>
            <person name="Morin E."/>
            <person name="San Clemente H."/>
            <person name="Chen E.C.H."/>
            <person name="De La Providencia I."/>
            <person name="Hainaut M."/>
            <person name="Kuo A."/>
            <person name="Kohler A."/>
            <person name="Murat C."/>
            <person name="Tang N."/>
            <person name="Roy S."/>
            <person name="Loubradou J."/>
            <person name="Henrissat B."/>
            <person name="Grigoriev I.V."/>
            <person name="Corradi N."/>
            <person name="Roux C."/>
            <person name="Martin F.M."/>
        </authorList>
    </citation>
    <scope>NUCLEOTIDE SEQUENCE [LARGE SCALE GENOMIC DNA]</scope>
    <source>
        <strain evidence="3 5">DAOM 227022</strain>
    </source>
</reference>
<protein>
    <recommendedName>
        <fullName evidence="6">Cupredoxin</fullName>
    </recommendedName>
</protein>
<dbReference type="EMBL" id="QKYT01000883">
    <property type="protein sequence ID" value="RIA80862.1"/>
    <property type="molecule type" value="Genomic_DNA"/>
</dbReference>
<evidence type="ECO:0000256" key="2">
    <source>
        <dbReference type="SAM" id="SignalP"/>
    </source>
</evidence>
<feature type="chain" id="PRO_5036334775" description="Cupredoxin" evidence="2">
    <location>
        <begin position="25"/>
        <end position="216"/>
    </location>
</feature>
<dbReference type="STRING" id="658196.A0A397S5T8"/>
<keyword evidence="1" id="KW-1133">Transmembrane helix</keyword>
<organism evidence="3 5">
    <name type="scientific">Glomus cerebriforme</name>
    <dbReference type="NCBI Taxonomy" id="658196"/>
    <lineage>
        <taxon>Eukaryota</taxon>
        <taxon>Fungi</taxon>
        <taxon>Fungi incertae sedis</taxon>
        <taxon>Mucoromycota</taxon>
        <taxon>Glomeromycotina</taxon>
        <taxon>Glomeromycetes</taxon>
        <taxon>Glomerales</taxon>
        <taxon>Glomeraceae</taxon>
        <taxon>Glomus</taxon>
    </lineage>
</organism>
<gene>
    <name evidence="4" type="ORF">C1645_750835</name>
    <name evidence="3" type="ORF">C1645_791675</name>
</gene>
<dbReference type="Proteomes" id="UP000265703">
    <property type="component" value="Unassembled WGS sequence"/>
</dbReference>
<keyword evidence="5" id="KW-1185">Reference proteome</keyword>
<evidence type="ECO:0000256" key="1">
    <source>
        <dbReference type="SAM" id="Phobius"/>
    </source>
</evidence>
<comment type="caution">
    <text evidence="3">The sequence shown here is derived from an EMBL/GenBank/DDBJ whole genome shotgun (WGS) entry which is preliminary data.</text>
</comment>
<proteinExistence type="predicted"/>
<keyword evidence="1" id="KW-0812">Transmembrane</keyword>
<feature type="transmembrane region" description="Helical" evidence="1">
    <location>
        <begin position="157"/>
        <end position="179"/>
    </location>
</feature>
<accession>A0A397S5T8</accession>
<dbReference type="PANTHER" id="PTHR34883:SF15">
    <property type="entry name" value="EXTRACELLULAR SERINE-RICH PROTEIN"/>
    <property type="match status" value="1"/>
</dbReference>
<evidence type="ECO:0000313" key="5">
    <source>
        <dbReference type="Proteomes" id="UP000265703"/>
    </source>
</evidence>
<dbReference type="SUPFAM" id="SSF49503">
    <property type="entry name" value="Cupredoxins"/>
    <property type="match status" value="1"/>
</dbReference>
<evidence type="ECO:0000313" key="4">
    <source>
        <dbReference type="EMBL" id="RIA98180.1"/>
    </source>
</evidence>
<dbReference type="PANTHER" id="PTHR34883">
    <property type="entry name" value="SERINE-RICH PROTEIN, PUTATIVE-RELATED-RELATED"/>
    <property type="match status" value="1"/>
</dbReference>
<dbReference type="InterPro" id="IPR008972">
    <property type="entry name" value="Cupredoxin"/>
</dbReference>
<dbReference type="EMBL" id="QKYT01000020">
    <property type="protein sequence ID" value="RIA98180.1"/>
    <property type="molecule type" value="Genomic_DNA"/>
</dbReference>
<sequence length="216" mass="23493">MSQRILKNLIFLILAFYVVDSIYAEIINIQVGGGGPYNLHFVPQNVTANKGDTIVWHFLGGDHSIVETDGKGSCIMNDNPSFGSMTNPPTGMYNMTIQSQKDIITYMCAFGSHCANGMWGIIYVGGTEPADFVKPTPTNKAKVTDAPVKEKNDTGKIVGIVIGSLSGFVIFTALGFLLAKRCKSKQRTVPTLEGIKRVDDNANQETKDNQAKLENV</sequence>